<gene>
    <name evidence="3" type="ORF">L484_005832</name>
</gene>
<dbReference type="STRING" id="981085.W9RNC6"/>
<keyword evidence="2" id="KW-0812">Transmembrane</keyword>
<feature type="compositionally biased region" description="Polar residues" evidence="1">
    <location>
        <begin position="59"/>
        <end position="79"/>
    </location>
</feature>
<keyword evidence="2" id="KW-1133">Transmembrane helix</keyword>
<keyword evidence="2" id="KW-0472">Membrane</keyword>
<reference evidence="4" key="1">
    <citation type="submission" date="2013-01" db="EMBL/GenBank/DDBJ databases">
        <title>Draft Genome Sequence of a Mulberry Tree, Morus notabilis C.K. Schneid.</title>
        <authorList>
            <person name="He N."/>
            <person name="Zhao S."/>
        </authorList>
    </citation>
    <scope>NUCLEOTIDE SEQUENCE</scope>
</reference>
<dbReference type="InterPro" id="IPR004158">
    <property type="entry name" value="DUF247_pln"/>
</dbReference>
<keyword evidence="4" id="KW-1185">Reference proteome</keyword>
<dbReference type="EMBL" id="KE345307">
    <property type="protein sequence ID" value="EXC00018.1"/>
    <property type="molecule type" value="Genomic_DNA"/>
</dbReference>
<sequence length="528" mass="59696">MPAEEYMIPIEDLHENQAAGNLEIATKPSKAVHEEQISDNLESQGSIRIDVPIVKLDSQGSSTNEDIKSTFASSESSPGPITGEHMLLLSRLKTIAEGKNCGQDNNKGPTKIQKVPDILLRQESCLKYYKPRAISIGPIHNGSKDLMLKDQDLKEKLAAKFIKDSGKSGGDLFGEIKAVIGDLKKCFDEAVISPYGDDMLAMMLFLDGCSILQFIHSCAFNEVMGFEMNNGQVTLIQQDLFLLENQIPFLVLKLLMNASHNKHELKQSLEMFIRMNVLAPEKKDWSWSLYTDMEVEQPLHLLDLLRKELLKPVRDEHIACFVPPLTLHQEQEYKMHPSNCHGYYARSFRNVQDLKAAGIKLKPSETSSLRDITFTSLYFSGHLKLPPLIVDDSTGRKLLNLVAFEMCPDNCQTVYQVTSYLSFLDLLIDNEEDVKDLRSAYILRNRLSSDAEVAQLFNAIGTNLVRGDAYVDVKIMIQRHYERRCATWVAQIYRDHFSSPWTILALIAAVTALFLTGIQTWFAFRPCK</sequence>
<feature type="region of interest" description="Disordered" evidence="1">
    <location>
        <begin position="59"/>
        <end position="80"/>
    </location>
</feature>
<dbReference type="Pfam" id="PF03140">
    <property type="entry name" value="DUF247"/>
    <property type="match status" value="1"/>
</dbReference>
<dbReference type="Proteomes" id="UP000030645">
    <property type="component" value="Unassembled WGS sequence"/>
</dbReference>
<dbReference type="OrthoDB" id="1849062at2759"/>
<evidence type="ECO:0000256" key="1">
    <source>
        <dbReference type="SAM" id="MobiDB-lite"/>
    </source>
</evidence>
<name>W9RNC6_9ROSA</name>
<dbReference type="PANTHER" id="PTHR31549:SF191">
    <property type="entry name" value="DUF247 DOMAIN PROTEIN"/>
    <property type="match status" value="1"/>
</dbReference>
<dbReference type="AlphaFoldDB" id="W9RNC6"/>
<dbReference type="KEGG" id="mnt:21389286"/>
<organism evidence="3 4">
    <name type="scientific">Morus notabilis</name>
    <dbReference type="NCBI Taxonomy" id="981085"/>
    <lineage>
        <taxon>Eukaryota</taxon>
        <taxon>Viridiplantae</taxon>
        <taxon>Streptophyta</taxon>
        <taxon>Embryophyta</taxon>
        <taxon>Tracheophyta</taxon>
        <taxon>Spermatophyta</taxon>
        <taxon>Magnoliopsida</taxon>
        <taxon>eudicotyledons</taxon>
        <taxon>Gunneridae</taxon>
        <taxon>Pentapetalae</taxon>
        <taxon>rosids</taxon>
        <taxon>fabids</taxon>
        <taxon>Rosales</taxon>
        <taxon>Moraceae</taxon>
        <taxon>Moreae</taxon>
        <taxon>Morus</taxon>
    </lineage>
</organism>
<feature type="transmembrane region" description="Helical" evidence="2">
    <location>
        <begin position="501"/>
        <end position="524"/>
    </location>
</feature>
<evidence type="ECO:0000313" key="3">
    <source>
        <dbReference type="EMBL" id="EXC00018.1"/>
    </source>
</evidence>
<protein>
    <submittedName>
        <fullName evidence="3">Uncharacterized protein</fullName>
    </submittedName>
</protein>
<dbReference type="eggNOG" id="ENOG502QTFS">
    <property type="taxonomic scope" value="Eukaryota"/>
</dbReference>
<accession>W9RNC6</accession>
<evidence type="ECO:0000313" key="4">
    <source>
        <dbReference type="Proteomes" id="UP000030645"/>
    </source>
</evidence>
<evidence type="ECO:0000256" key="2">
    <source>
        <dbReference type="SAM" id="Phobius"/>
    </source>
</evidence>
<dbReference type="PANTHER" id="PTHR31549">
    <property type="entry name" value="PROTEIN, PUTATIVE (DUF247)-RELATED-RELATED"/>
    <property type="match status" value="1"/>
</dbReference>
<proteinExistence type="predicted"/>